<organism evidence="2 3">
    <name type="scientific">Lentinus tigrinus ALCF2SS1-6</name>
    <dbReference type="NCBI Taxonomy" id="1328759"/>
    <lineage>
        <taxon>Eukaryota</taxon>
        <taxon>Fungi</taxon>
        <taxon>Dikarya</taxon>
        <taxon>Basidiomycota</taxon>
        <taxon>Agaricomycotina</taxon>
        <taxon>Agaricomycetes</taxon>
        <taxon>Polyporales</taxon>
        <taxon>Polyporaceae</taxon>
        <taxon>Lentinus</taxon>
    </lineage>
</organism>
<evidence type="ECO:0000313" key="3">
    <source>
        <dbReference type="Proteomes" id="UP000313359"/>
    </source>
</evidence>
<gene>
    <name evidence="2" type="ORF">L227DRAFT_615596</name>
</gene>
<reference evidence="2" key="1">
    <citation type="journal article" date="2018" name="Genome Biol. Evol.">
        <title>Genomics and development of Lentinus tigrinus, a white-rot wood-decaying mushroom with dimorphic fruiting bodies.</title>
        <authorList>
            <person name="Wu B."/>
            <person name="Xu Z."/>
            <person name="Knudson A."/>
            <person name="Carlson A."/>
            <person name="Chen N."/>
            <person name="Kovaka S."/>
            <person name="LaButti K."/>
            <person name="Lipzen A."/>
            <person name="Pennachio C."/>
            <person name="Riley R."/>
            <person name="Schakwitz W."/>
            <person name="Umezawa K."/>
            <person name="Ohm R.A."/>
            <person name="Grigoriev I.V."/>
            <person name="Nagy L.G."/>
            <person name="Gibbons J."/>
            <person name="Hibbett D."/>
        </authorList>
    </citation>
    <scope>NUCLEOTIDE SEQUENCE [LARGE SCALE GENOMIC DNA]</scope>
    <source>
        <strain evidence="2">ALCF2SS1-6</strain>
    </source>
</reference>
<accession>A0A5C2RTW2</accession>
<feature type="region of interest" description="Disordered" evidence="1">
    <location>
        <begin position="1"/>
        <end position="128"/>
    </location>
</feature>
<sequence length="128" mass="13228">MAKSSLKRINPHDDPSSRKRPNSGSDHGADDKTVNVPGQGSIPQGQGPVNGLAPKKGKGEGMKGDASLPEDEVSSGPMDIEMTVGCLADRAAQSDAARSDDAQSDDDDDGQSDDGDDEQSDDHGDDGH</sequence>
<dbReference type="Proteomes" id="UP000313359">
    <property type="component" value="Unassembled WGS sequence"/>
</dbReference>
<evidence type="ECO:0000256" key="1">
    <source>
        <dbReference type="SAM" id="MobiDB-lite"/>
    </source>
</evidence>
<dbReference type="EMBL" id="ML122298">
    <property type="protein sequence ID" value="RPD55113.1"/>
    <property type="molecule type" value="Genomic_DNA"/>
</dbReference>
<evidence type="ECO:0000313" key="2">
    <source>
        <dbReference type="EMBL" id="RPD55113.1"/>
    </source>
</evidence>
<name>A0A5C2RTW2_9APHY</name>
<protein>
    <submittedName>
        <fullName evidence="2">Uncharacterized protein</fullName>
    </submittedName>
</protein>
<keyword evidence="3" id="KW-1185">Reference proteome</keyword>
<proteinExistence type="predicted"/>
<feature type="compositionally biased region" description="Low complexity" evidence="1">
    <location>
        <begin position="37"/>
        <end position="47"/>
    </location>
</feature>
<dbReference type="AlphaFoldDB" id="A0A5C2RTW2"/>
<feature type="compositionally biased region" description="Acidic residues" evidence="1">
    <location>
        <begin position="102"/>
        <end position="120"/>
    </location>
</feature>